<evidence type="ECO:0000313" key="2">
    <source>
        <dbReference type="Proteomes" id="UP000029492"/>
    </source>
</evidence>
<dbReference type="STRING" id="693986.MOC_5811"/>
<accession>A0A089P009</accession>
<dbReference type="Proteomes" id="UP000029492">
    <property type="component" value="Chromosome"/>
</dbReference>
<protein>
    <submittedName>
        <fullName evidence="1">Protein of unassigned function</fullName>
    </submittedName>
</protein>
<dbReference type="AlphaFoldDB" id="A0A089P009"/>
<gene>
    <name evidence="1" type="ORF">MOC_5811</name>
</gene>
<evidence type="ECO:0000313" key="1">
    <source>
        <dbReference type="EMBL" id="AIQ93566.1"/>
    </source>
</evidence>
<keyword evidence="2" id="KW-1185">Reference proteome</keyword>
<name>A0A089P009_9HYPH</name>
<organism evidence="1 2">
    <name type="scientific">Methylobacterium oryzae CBMB20</name>
    <dbReference type="NCBI Taxonomy" id="693986"/>
    <lineage>
        <taxon>Bacteria</taxon>
        <taxon>Pseudomonadati</taxon>
        <taxon>Pseudomonadota</taxon>
        <taxon>Alphaproteobacteria</taxon>
        <taxon>Hyphomicrobiales</taxon>
        <taxon>Methylobacteriaceae</taxon>
        <taxon>Methylobacterium</taxon>
    </lineage>
</organism>
<reference evidence="1 2" key="1">
    <citation type="journal article" date="2014" name="PLoS ONE">
        <title>Genome Information of Methylobacterium oryzae, a Plant-Probiotic Methylotroph in the Phyllosphere.</title>
        <authorList>
            <person name="Kwak M.J."/>
            <person name="Jeong H."/>
            <person name="Madhaiyan M."/>
            <person name="Lee Y."/>
            <person name="Sa T.M."/>
            <person name="Oh T.K."/>
            <person name="Kim J.F."/>
        </authorList>
    </citation>
    <scope>NUCLEOTIDE SEQUENCE [LARGE SCALE GENOMIC DNA]</scope>
    <source>
        <strain evidence="1 2">CBMB20</strain>
    </source>
</reference>
<dbReference type="EMBL" id="CP003811">
    <property type="protein sequence ID" value="AIQ93566.1"/>
    <property type="molecule type" value="Genomic_DNA"/>
</dbReference>
<dbReference type="HOGENOM" id="CLU_3312639_0_0_5"/>
<sequence>MRIAPLRDAVAGPRAAGDWRRRTAAVAFGPPATGDERRR</sequence>
<proteinExistence type="predicted"/>
<dbReference type="KEGG" id="mor:MOC_5811"/>